<organism evidence="1 2">
    <name type="scientific">Oceanobacillus profundus</name>
    <dbReference type="NCBI Taxonomy" id="372463"/>
    <lineage>
        <taxon>Bacteria</taxon>
        <taxon>Bacillati</taxon>
        <taxon>Bacillota</taxon>
        <taxon>Bacilli</taxon>
        <taxon>Bacillales</taxon>
        <taxon>Bacillaceae</taxon>
        <taxon>Oceanobacillus</taxon>
    </lineage>
</organism>
<sequence length="80" mass="9338">MDKKFEPKYGKDAVARAMLYFPLKYTDEIEASHKKEIDVSLLLKWHENFIFHPTFIKVITTLLSMKFKAVAIHGSIIQLI</sequence>
<reference evidence="1 2" key="1">
    <citation type="journal article" date="2007" name="Int. J. Syst. Evol. Microbiol.">
        <title>Oceanobacillus profundus sp. nov., isolated from a deep-sea sediment core.</title>
        <authorList>
            <person name="Kim Y.G."/>
            <person name="Choi D.H."/>
            <person name="Hyun S."/>
            <person name="Cho B.C."/>
        </authorList>
    </citation>
    <scope>NUCLEOTIDE SEQUENCE [LARGE SCALE GENOMIC DNA]</scope>
    <source>
        <strain evidence="1 2">DSM 18246</strain>
    </source>
</reference>
<name>A0A417YDV0_9BACI</name>
<evidence type="ECO:0000313" key="1">
    <source>
        <dbReference type="EMBL" id="RHW30820.1"/>
    </source>
</evidence>
<keyword evidence="2" id="KW-1185">Reference proteome</keyword>
<dbReference type="Proteomes" id="UP000285456">
    <property type="component" value="Unassembled WGS sequence"/>
</dbReference>
<gene>
    <name evidence="1" type="ORF">D1B32_15470</name>
</gene>
<proteinExistence type="predicted"/>
<dbReference type="InterPro" id="IPR044925">
    <property type="entry name" value="His-Me_finger_sf"/>
</dbReference>
<dbReference type="AlphaFoldDB" id="A0A417YDV0"/>
<dbReference type="SUPFAM" id="SSF54060">
    <property type="entry name" value="His-Me finger endonucleases"/>
    <property type="match status" value="1"/>
</dbReference>
<dbReference type="EMBL" id="QWEH01000011">
    <property type="protein sequence ID" value="RHW30820.1"/>
    <property type="molecule type" value="Genomic_DNA"/>
</dbReference>
<evidence type="ECO:0000313" key="2">
    <source>
        <dbReference type="Proteomes" id="UP000285456"/>
    </source>
</evidence>
<accession>A0A417YDV0</accession>
<protein>
    <submittedName>
        <fullName evidence="1">Uncharacterized protein</fullName>
    </submittedName>
</protein>
<dbReference type="OrthoDB" id="9801679at2"/>
<dbReference type="RefSeq" id="WP_095311035.1">
    <property type="nucleotide sequence ID" value="NZ_PHUT01000011.1"/>
</dbReference>
<comment type="caution">
    <text evidence="1">The sequence shown here is derived from an EMBL/GenBank/DDBJ whole genome shotgun (WGS) entry which is preliminary data.</text>
</comment>